<dbReference type="GO" id="GO:0019075">
    <property type="term" value="P:virus maturation"/>
    <property type="evidence" value="ECO:0007669"/>
    <property type="project" value="TreeGrafter"/>
</dbReference>
<evidence type="ECO:0000313" key="15">
    <source>
        <dbReference type="EMBL" id="NXK48359.1"/>
    </source>
</evidence>
<evidence type="ECO:0000256" key="2">
    <source>
        <dbReference type="ARBA" id="ARBA00004633"/>
    </source>
</evidence>
<evidence type="ECO:0000256" key="1">
    <source>
        <dbReference type="ARBA" id="ARBA00004496"/>
    </source>
</evidence>
<comment type="subcellular location">
    <subcellularLocation>
        <location evidence="1">Cytoplasm</location>
    </subcellularLocation>
    <subcellularLocation>
        <location evidence="2">Late endosome membrane</location>
        <topology evidence="2">Peripheral membrane protein</topology>
    </subcellularLocation>
</comment>
<feature type="domain" description="MABP" evidence="14">
    <location>
        <begin position="1"/>
        <end position="63"/>
    </location>
</feature>
<keyword evidence="7" id="KW-0967">Endosome</keyword>
<evidence type="ECO:0000313" key="16">
    <source>
        <dbReference type="Proteomes" id="UP000537522"/>
    </source>
</evidence>
<evidence type="ECO:0000256" key="10">
    <source>
        <dbReference type="ARBA" id="ARBA00023136"/>
    </source>
</evidence>
<feature type="non-terminal residue" evidence="15">
    <location>
        <position position="186"/>
    </location>
</feature>
<dbReference type="AlphaFoldDB" id="A0A7L0JX23"/>
<evidence type="ECO:0000256" key="9">
    <source>
        <dbReference type="ARBA" id="ARBA00023036"/>
    </source>
</evidence>
<keyword evidence="10" id="KW-0472">Membrane</keyword>
<dbReference type="Proteomes" id="UP000537522">
    <property type="component" value="Unassembled WGS sequence"/>
</dbReference>
<dbReference type="InterPro" id="IPR023341">
    <property type="entry name" value="MABP"/>
</dbReference>
<feature type="domain" description="UMA" evidence="13">
    <location>
        <begin position="129"/>
        <end position="178"/>
    </location>
</feature>
<dbReference type="InterPro" id="IPR023340">
    <property type="entry name" value="UMA"/>
</dbReference>
<dbReference type="InterPro" id="IPR018798">
    <property type="entry name" value="MVB12A/B"/>
</dbReference>
<dbReference type="PANTHER" id="PTHR31612">
    <property type="entry name" value="MULTIVESICULAR BODY SUBUNIT 12A"/>
    <property type="match status" value="1"/>
</dbReference>
<evidence type="ECO:0000256" key="11">
    <source>
        <dbReference type="ARBA" id="ARBA00033002"/>
    </source>
</evidence>
<proteinExistence type="inferred from homology"/>
<dbReference type="InterPro" id="IPR040335">
    <property type="entry name" value="MVB12A"/>
</dbReference>
<sequence>APASPSAGAGVSRKKRVYVRLQPLGAADTAVFDIKLSGKSKAVPHYMKIGEMGGFAVWCKKGPVPKSSPPPVPKPRTVSLGLKQLSLQPPDSQQRSPEKTVARCGTKRASFTLHDSVDDTSGIYSLSAMDGVPFTLHPKFESSLSSGSNAVLADLNVKSLADIEEEYNYAFVVERTAAARLPPSIC</sequence>
<dbReference type="GO" id="GO:0032801">
    <property type="term" value="P:receptor catabolic process"/>
    <property type="evidence" value="ECO:0007669"/>
    <property type="project" value="TreeGrafter"/>
</dbReference>
<comment type="caution">
    <text evidence="15">The sequence shown here is derived from an EMBL/GenBank/DDBJ whole genome shotgun (WGS) entry which is preliminary data.</text>
</comment>
<dbReference type="PANTHER" id="PTHR31612:SF2">
    <property type="entry name" value="MULTIVESICULAR BODY SUBUNIT 12A"/>
    <property type="match status" value="1"/>
</dbReference>
<evidence type="ECO:0000256" key="8">
    <source>
        <dbReference type="ARBA" id="ARBA00022927"/>
    </source>
</evidence>
<dbReference type="GO" id="GO:0015031">
    <property type="term" value="P:protein transport"/>
    <property type="evidence" value="ECO:0007669"/>
    <property type="project" value="UniProtKB-KW"/>
</dbReference>
<evidence type="ECO:0000259" key="13">
    <source>
        <dbReference type="PROSITE" id="PS51497"/>
    </source>
</evidence>
<organism evidence="15 16">
    <name type="scientific">Chauna torquata</name>
    <name type="common">Southern screamer</name>
    <dbReference type="NCBI Taxonomy" id="30388"/>
    <lineage>
        <taxon>Eukaryota</taxon>
        <taxon>Metazoa</taxon>
        <taxon>Chordata</taxon>
        <taxon>Craniata</taxon>
        <taxon>Vertebrata</taxon>
        <taxon>Euteleostomi</taxon>
        <taxon>Archelosauria</taxon>
        <taxon>Archosauria</taxon>
        <taxon>Dinosauria</taxon>
        <taxon>Saurischia</taxon>
        <taxon>Theropoda</taxon>
        <taxon>Coelurosauria</taxon>
        <taxon>Aves</taxon>
        <taxon>Neognathae</taxon>
        <taxon>Galloanserae</taxon>
        <taxon>Anseriformes</taxon>
        <taxon>Anhimidae</taxon>
        <taxon>Chauna</taxon>
    </lineage>
</organism>
<dbReference type="GO" id="GO:0046755">
    <property type="term" value="P:viral budding"/>
    <property type="evidence" value="ECO:0007669"/>
    <property type="project" value="TreeGrafter"/>
</dbReference>
<accession>A0A7L0JX23</accession>
<evidence type="ECO:0000256" key="4">
    <source>
        <dbReference type="ARBA" id="ARBA00017653"/>
    </source>
</evidence>
<dbReference type="EMBL" id="VXAL01006760">
    <property type="protein sequence ID" value="NXK48359.1"/>
    <property type="molecule type" value="Genomic_DNA"/>
</dbReference>
<dbReference type="PROSITE" id="PS51497">
    <property type="entry name" value="UMA"/>
    <property type="match status" value="1"/>
</dbReference>
<evidence type="ECO:0000256" key="7">
    <source>
        <dbReference type="ARBA" id="ARBA00022753"/>
    </source>
</evidence>
<dbReference type="GO" id="GO:0005829">
    <property type="term" value="C:cytosol"/>
    <property type="evidence" value="ECO:0007669"/>
    <property type="project" value="TreeGrafter"/>
</dbReference>
<evidence type="ECO:0000256" key="3">
    <source>
        <dbReference type="ARBA" id="ARBA00010432"/>
    </source>
</evidence>
<dbReference type="GO" id="GO:0042058">
    <property type="term" value="P:regulation of epidermal growth factor receptor signaling pathway"/>
    <property type="evidence" value="ECO:0007669"/>
    <property type="project" value="TreeGrafter"/>
</dbReference>
<dbReference type="GO" id="GO:0000813">
    <property type="term" value="C:ESCRT I complex"/>
    <property type="evidence" value="ECO:0007669"/>
    <property type="project" value="InterPro"/>
</dbReference>
<dbReference type="Pfam" id="PF10240">
    <property type="entry name" value="DUF2464"/>
    <property type="match status" value="1"/>
</dbReference>
<comment type="similarity">
    <text evidence="3">Belongs to the MVB12 family.</text>
</comment>
<keyword evidence="8" id="KW-0653">Protein transport</keyword>
<keyword evidence="9" id="KW-0729">SH3-binding</keyword>
<evidence type="ECO:0000256" key="12">
    <source>
        <dbReference type="ARBA" id="ARBA00033024"/>
    </source>
</evidence>
<keyword evidence="6" id="KW-0963">Cytoplasm</keyword>
<feature type="non-terminal residue" evidence="15">
    <location>
        <position position="1"/>
    </location>
</feature>
<dbReference type="Gene3D" id="2.100.10.50">
    <property type="match status" value="1"/>
</dbReference>
<evidence type="ECO:0000256" key="5">
    <source>
        <dbReference type="ARBA" id="ARBA00022448"/>
    </source>
</evidence>
<name>A0A7L0JX23_CHATO</name>
<gene>
    <name evidence="15" type="primary">Mvb12a</name>
    <name evidence="15" type="ORF">CHATOR_R13195</name>
</gene>
<reference evidence="15 16" key="1">
    <citation type="submission" date="2019-09" db="EMBL/GenBank/DDBJ databases">
        <title>Bird 10,000 Genomes (B10K) Project - Family phase.</title>
        <authorList>
            <person name="Zhang G."/>
        </authorList>
    </citation>
    <scope>NUCLEOTIDE SEQUENCE [LARGE SCALE GENOMIC DNA]</scope>
    <source>
        <strain evidence="15">B10K-DU-011-36</strain>
        <tissue evidence="15">Muscle</tissue>
    </source>
</reference>
<dbReference type="GO" id="GO:0031902">
    <property type="term" value="C:late endosome membrane"/>
    <property type="evidence" value="ECO:0007669"/>
    <property type="project" value="UniProtKB-SubCell"/>
</dbReference>
<protein>
    <recommendedName>
        <fullName evidence="4">Multivesicular body subunit 12A</fullName>
    </recommendedName>
    <alternativeName>
        <fullName evidence="12">ESCRT-I complex subunit MVB12A</fullName>
    </alternativeName>
    <alternativeName>
        <fullName evidence="11">Protein FAM125A</fullName>
    </alternativeName>
</protein>
<keyword evidence="16" id="KW-1185">Reference proteome</keyword>
<evidence type="ECO:0000259" key="14">
    <source>
        <dbReference type="PROSITE" id="PS51498"/>
    </source>
</evidence>
<dbReference type="PROSITE" id="PS51498">
    <property type="entry name" value="MABP"/>
    <property type="match status" value="1"/>
</dbReference>
<dbReference type="GO" id="GO:0032510">
    <property type="term" value="P:endosome to lysosome transport via multivesicular body sorting pathway"/>
    <property type="evidence" value="ECO:0007669"/>
    <property type="project" value="TreeGrafter"/>
</dbReference>
<dbReference type="GO" id="GO:0017124">
    <property type="term" value="F:SH3 domain binding"/>
    <property type="evidence" value="ECO:0007669"/>
    <property type="project" value="UniProtKB-KW"/>
</dbReference>
<evidence type="ECO:0000256" key="6">
    <source>
        <dbReference type="ARBA" id="ARBA00022490"/>
    </source>
</evidence>
<keyword evidence="5" id="KW-0813">Transport</keyword>